<dbReference type="Gene3D" id="2.40.50.140">
    <property type="entry name" value="Nucleic acid-binding proteins"/>
    <property type="match status" value="2"/>
</dbReference>
<dbReference type="PANTHER" id="PTHR11544">
    <property type="entry name" value="COLD SHOCK DOMAIN CONTAINING PROTEINS"/>
    <property type="match status" value="1"/>
</dbReference>
<dbReference type="InterPro" id="IPR012340">
    <property type="entry name" value="NA-bd_OB-fold"/>
</dbReference>
<protein>
    <submittedName>
        <fullName evidence="2">CspA family cold shock protein</fullName>
    </submittedName>
</protein>
<dbReference type="PROSITE" id="PS51857">
    <property type="entry name" value="CSD_2"/>
    <property type="match status" value="2"/>
</dbReference>
<dbReference type="AlphaFoldDB" id="A0A7H0LLE7"/>
<proteinExistence type="predicted"/>
<dbReference type="RefSeq" id="WP_187762794.1">
    <property type="nucleotide sequence ID" value="NZ_CP061038.1"/>
</dbReference>
<gene>
    <name evidence="2" type="ORF">H3Z74_04580</name>
</gene>
<dbReference type="KEGG" id="spap:H3Z74_04580"/>
<reference evidence="2 3" key="1">
    <citation type="submission" date="2020-09" db="EMBL/GenBank/DDBJ databases">
        <title>Sphingomonas sp., a new species isolated from pork steak.</title>
        <authorList>
            <person name="Heidler von Heilborn D."/>
        </authorList>
    </citation>
    <scope>NUCLEOTIDE SEQUENCE [LARGE SCALE GENOMIC DNA]</scope>
    <source>
        <strain evidence="3">S8-3T</strain>
    </source>
</reference>
<dbReference type="InterPro" id="IPR050181">
    <property type="entry name" value="Cold_shock_domain"/>
</dbReference>
<organism evidence="2 3">
    <name type="scientific">Sphingomonas alpina</name>
    <dbReference type="NCBI Taxonomy" id="653931"/>
    <lineage>
        <taxon>Bacteria</taxon>
        <taxon>Pseudomonadati</taxon>
        <taxon>Pseudomonadota</taxon>
        <taxon>Alphaproteobacteria</taxon>
        <taxon>Sphingomonadales</taxon>
        <taxon>Sphingomonadaceae</taxon>
        <taxon>Sphingomonas</taxon>
    </lineage>
</organism>
<dbReference type="InterPro" id="IPR011129">
    <property type="entry name" value="CSD"/>
</dbReference>
<dbReference type="GO" id="GO:0005829">
    <property type="term" value="C:cytosol"/>
    <property type="evidence" value="ECO:0007669"/>
    <property type="project" value="UniProtKB-ARBA"/>
</dbReference>
<dbReference type="Proteomes" id="UP000516148">
    <property type="component" value="Chromosome"/>
</dbReference>
<evidence type="ECO:0000259" key="1">
    <source>
        <dbReference type="PROSITE" id="PS51857"/>
    </source>
</evidence>
<dbReference type="Pfam" id="PF00313">
    <property type="entry name" value="CSD"/>
    <property type="match status" value="2"/>
</dbReference>
<dbReference type="GO" id="GO:0003676">
    <property type="term" value="F:nucleic acid binding"/>
    <property type="evidence" value="ECO:0007669"/>
    <property type="project" value="InterPro"/>
</dbReference>
<accession>A0A7H0LLE7</accession>
<evidence type="ECO:0000313" key="3">
    <source>
        <dbReference type="Proteomes" id="UP000516148"/>
    </source>
</evidence>
<dbReference type="SMART" id="SM00357">
    <property type="entry name" value="CSP"/>
    <property type="match status" value="2"/>
</dbReference>
<keyword evidence="3" id="KW-1185">Reference proteome</keyword>
<feature type="domain" description="CSD" evidence="1">
    <location>
        <begin position="130"/>
        <end position="195"/>
    </location>
</feature>
<dbReference type="EMBL" id="CP061038">
    <property type="protein sequence ID" value="QNQ10500.1"/>
    <property type="molecule type" value="Genomic_DNA"/>
</dbReference>
<dbReference type="PRINTS" id="PR00050">
    <property type="entry name" value="COLDSHOCK"/>
</dbReference>
<name>A0A7H0LLE7_9SPHN</name>
<dbReference type="SUPFAM" id="SSF50249">
    <property type="entry name" value="Nucleic acid-binding proteins"/>
    <property type="match status" value="2"/>
</dbReference>
<dbReference type="InterPro" id="IPR002059">
    <property type="entry name" value="CSP_DNA-bd"/>
</dbReference>
<feature type="domain" description="CSD" evidence="1">
    <location>
        <begin position="32"/>
        <end position="98"/>
    </location>
</feature>
<sequence length="197" mass="21428">MRIEAQPVEWDRLGEISSSEDAEGGPVSDGTLHAGTLKWFDVTRGFGFVVGDDPSVGDILIHFSVLQSHGRRSLPEGARIECYAVQRDRGLQATEIVSIDLTHAVEPLPRARAAGERVDPAALIDSAGPFEAVTVKWFNRLKGYGFLVRGTDSSDIFVHMETLRRAGLVEVEPDQPLRARIVEGRKGPLAVAVEEGS</sequence>
<evidence type="ECO:0000313" key="2">
    <source>
        <dbReference type="EMBL" id="QNQ10500.1"/>
    </source>
</evidence>
<dbReference type="CDD" id="cd04458">
    <property type="entry name" value="CSP_CDS"/>
    <property type="match status" value="2"/>
</dbReference>